<reference evidence="1" key="1">
    <citation type="journal article" date="2021" name="Proc. Natl. Acad. Sci. U.S.A.">
        <title>A Catalog of Tens of Thousands of Viruses from Human Metagenomes Reveals Hidden Associations with Chronic Diseases.</title>
        <authorList>
            <person name="Tisza M.J."/>
            <person name="Buck C.B."/>
        </authorList>
    </citation>
    <scope>NUCLEOTIDE SEQUENCE</scope>
    <source>
        <strain evidence="1">Ct7EW56</strain>
    </source>
</reference>
<accession>A0A8S5LRW9</accession>
<proteinExistence type="predicted"/>
<protein>
    <submittedName>
        <fullName evidence="1">Zinc finger domain-containing protein</fullName>
    </submittedName>
</protein>
<sequence>MKSKTIYCPRCKRKVGIYDGRSTFTMTYSCRKCGKRISFNPADNEIKIKDRPQREVSSGVMII</sequence>
<dbReference type="EMBL" id="BK015904">
    <property type="protein sequence ID" value="DAD72616.1"/>
    <property type="molecule type" value="Genomic_DNA"/>
</dbReference>
<name>A0A8S5LRW9_9CAUD</name>
<evidence type="ECO:0000313" key="1">
    <source>
        <dbReference type="EMBL" id="DAD72616.1"/>
    </source>
</evidence>
<organism evidence="1">
    <name type="scientific">Siphoviridae sp. ct7EW56</name>
    <dbReference type="NCBI Taxonomy" id="2827562"/>
    <lineage>
        <taxon>Viruses</taxon>
        <taxon>Duplodnaviria</taxon>
        <taxon>Heunggongvirae</taxon>
        <taxon>Uroviricota</taxon>
        <taxon>Caudoviricetes</taxon>
    </lineage>
</organism>